<dbReference type="Proteomes" id="UP000035331">
    <property type="component" value="Chromosome"/>
</dbReference>
<reference evidence="1 2" key="2">
    <citation type="journal article" date="2015" name="Stand. Genomic Sci.">
        <title>The complete genome sequence of the rumen methanogen Methanosarcina barkeri CM1.</title>
        <authorList>
            <person name="Lambie S.C."/>
            <person name="Kelly W.J."/>
            <person name="Leahy S.C."/>
            <person name="Li D."/>
            <person name="Reilly K."/>
            <person name="McAllister T.A."/>
            <person name="Valle E.R."/>
            <person name="Attwood G.T."/>
            <person name="Altermann E."/>
        </authorList>
    </citation>
    <scope>NUCLEOTIDE SEQUENCE [LARGE SCALE GENOMIC DNA]</scope>
    <source>
        <strain evidence="1 2">CM1</strain>
    </source>
</reference>
<evidence type="ECO:0000313" key="2">
    <source>
        <dbReference type="Proteomes" id="UP000035331"/>
    </source>
</evidence>
<evidence type="ECO:0000313" key="1">
    <source>
        <dbReference type="EMBL" id="AKJ39011.1"/>
    </source>
</evidence>
<dbReference type="PATRIC" id="fig|796385.3.peg.2467"/>
<name>A0A0G3CAH6_METBA</name>
<gene>
    <name evidence="1" type="ORF">MCM1_1989</name>
</gene>
<protein>
    <submittedName>
        <fullName evidence="1">Uncharacterized protein</fullName>
    </submittedName>
</protein>
<proteinExistence type="predicted"/>
<dbReference type="EMBL" id="CP008746">
    <property type="protein sequence ID" value="AKJ39011.1"/>
    <property type="molecule type" value="Genomic_DNA"/>
</dbReference>
<dbReference type="AlphaFoldDB" id="A0A0G3CAH6"/>
<accession>A0A0G3CAH6</accession>
<sequence length="88" mass="10249">MHGLSLQKLNKMRELNYKEVNRNKAITDQRKNSSEELSKGNNVKTNLIDIWSDIFINGHMIDCTHGIVMEHSNKSFYYRGQIKDFGTC</sequence>
<reference evidence="2" key="1">
    <citation type="submission" date="2014-06" db="EMBL/GenBank/DDBJ databases">
        <title>The complete genome sequence of Methanosarcina barkeri CM1.</title>
        <authorList>
            <consortium name="Pastoral Greenhouse Gas Research Consortium"/>
            <person name="Lambie S.C."/>
            <person name="Leahy S.C."/>
            <person name="Kelly W.J."/>
            <person name="Li D."/>
            <person name="Reilly K."/>
            <person name="Attwood G.T."/>
            <person name="Altermann E."/>
        </authorList>
    </citation>
    <scope>NUCLEOTIDE SEQUENCE [LARGE SCALE GENOMIC DNA]</scope>
    <source>
        <strain evidence="2">CM1</strain>
    </source>
</reference>
<organism evidence="1 2">
    <name type="scientific">Methanosarcina barkeri CM1</name>
    <dbReference type="NCBI Taxonomy" id="796385"/>
    <lineage>
        <taxon>Archaea</taxon>
        <taxon>Methanobacteriati</taxon>
        <taxon>Methanobacteriota</taxon>
        <taxon>Stenosarchaea group</taxon>
        <taxon>Methanomicrobia</taxon>
        <taxon>Methanosarcinales</taxon>
        <taxon>Methanosarcinaceae</taxon>
        <taxon>Methanosarcina</taxon>
    </lineage>
</organism>